<organism evidence="2 3">
    <name type="scientific">Sphingopyxis granuli</name>
    <dbReference type="NCBI Taxonomy" id="267128"/>
    <lineage>
        <taxon>Bacteria</taxon>
        <taxon>Pseudomonadati</taxon>
        <taxon>Pseudomonadota</taxon>
        <taxon>Alphaproteobacteria</taxon>
        <taxon>Sphingomonadales</taxon>
        <taxon>Sphingomonadaceae</taxon>
        <taxon>Sphingopyxis</taxon>
    </lineage>
</organism>
<evidence type="ECO:0000313" key="2">
    <source>
        <dbReference type="EMBL" id="AMG74818.1"/>
    </source>
</evidence>
<evidence type="ECO:0000313" key="3">
    <source>
        <dbReference type="Proteomes" id="UP000058599"/>
    </source>
</evidence>
<accession>A0AA86GL91</accession>
<dbReference type="RefSeq" id="WP_067107790.1">
    <property type="nucleotide sequence ID" value="NZ_CP012199.1"/>
</dbReference>
<reference evidence="2 3" key="1">
    <citation type="journal article" date="2016" name="BMC Genomics">
        <title>Genomic analysis of the nitrate-respiring Sphingopyxis granuli (formerly Sphingomonas macrogoltabida) strain TFA.</title>
        <authorList>
            <person name="Garcia-Romero I."/>
            <person name="Perez-Pulido A.J."/>
            <person name="Gonzalez-Flores Y.E."/>
            <person name="Reyes-Ramirez F."/>
            <person name="Santero E."/>
            <person name="Floriano B."/>
        </authorList>
    </citation>
    <scope>NUCLEOTIDE SEQUENCE [LARGE SCALE GENOMIC DNA]</scope>
    <source>
        <strain evidence="2 3">TFA</strain>
    </source>
</reference>
<dbReference type="KEGG" id="sgi:SGRAN_2457"/>
<evidence type="ECO:0000256" key="1">
    <source>
        <dbReference type="SAM" id="MobiDB-lite"/>
    </source>
</evidence>
<sequence length="74" mass="7450">MTPSPLLFALSALIPAMTGPLPGTSQRMLAVMLCGGGATSVPLGGQAPSGDTPAPCCAKGCHNSRSRKQIDRAQ</sequence>
<dbReference type="EMBL" id="CP012199">
    <property type="protein sequence ID" value="AMG74818.1"/>
    <property type="molecule type" value="Genomic_DNA"/>
</dbReference>
<name>A0AA86GL91_9SPHN</name>
<proteinExistence type="predicted"/>
<protein>
    <submittedName>
        <fullName evidence="2">Uncharacterized protein</fullName>
    </submittedName>
</protein>
<dbReference type="Proteomes" id="UP000058599">
    <property type="component" value="Chromosome"/>
</dbReference>
<feature type="region of interest" description="Disordered" evidence="1">
    <location>
        <begin position="44"/>
        <end position="74"/>
    </location>
</feature>
<dbReference type="AlphaFoldDB" id="A0AA86GL91"/>
<keyword evidence="3" id="KW-1185">Reference proteome</keyword>
<gene>
    <name evidence="2" type="ORF">SGRAN_2457</name>
</gene>